<evidence type="ECO:0000256" key="4">
    <source>
        <dbReference type="ARBA" id="ARBA00022753"/>
    </source>
</evidence>
<proteinExistence type="inferred from homology"/>
<dbReference type="AlphaFoldDB" id="A0A0B0PUF3"/>
<evidence type="ECO:0000256" key="1">
    <source>
        <dbReference type="ARBA" id="ARBA00004177"/>
    </source>
</evidence>
<comment type="similarity">
    <text evidence="2">Belongs to the VPS35L family.</text>
</comment>
<name>A0A0B0PUF3_GOSAR</name>
<evidence type="ECO:0000313" key="8">
    <source>
        <dbReference type="Proteomes" id="UP000032142"/>
    </source>
</evidence>
<evidence type="ECO:0000256" key="5">
    <source>
        <dbReference type="ARBA" id="ARBA00022927"/>
    </source>
</evidence>
<dbReference type="GO" id="GO:0015031">
    <property type="term" value="P:protein transport"/>
    <property type="evidence" value="ECO:0007669"/>
    <property type="project" value="UniProtKB-KW"/>
</dbReference>
<feature type="compositionally biased region" description="Basic and acidic residues" evidence="6">
    <location>
        <begin position="38"/>
        <end position="49"/>
    </location>
</feature>
<keyword evidence="5" id="KW-0653">Protein transport</keyword>
<sequence length="945" mass="105881">MEFRPRNYVAEEQSHSLPRSRADIHPFSSSSPQSILRQVDDNEENRNNEEFFDPLRAPDSNASVETVDGHDFESSSNGNDDSFPVQTKEWTSFKRFLMQRFPVSKMISVSSMSNTIVRSGKAHEKSSSSTHLEELDDPQKFSETDTKVITQQEYVSRLHELKDEINRGWHSEDRVKSLKLSIKVARLLMDTSVSNFYPTLFVLVTDVLNMLGDMVWERIRQKAEFAEDGARLCSLRAENFRASDVPIDAKETCYNWFCKVGSIRELLPRIYLELAIFPCWRFLIEQPVESLQRLVMMTRGIGDPLASAYCRLYIAHRAQKLPSHDTGYLITCLNDITRIFTRISSTKESAHGCFADSKRSLVSLMEPSVEFIMKCILNDASQRRAGKVLVELGLGRSQEELFGGSPCVSIVLHHLLKELPIDIVSFHAVDILHLIKCSNDNSYDQCLNYRLVGLRLSEQISQIGSVEAVVNEVIQVVSEYGLDEYLKVVDAYLDIVLQNQMDGHLKTILEGISKLASDKVLAEDELASLQSILVKLLSHFKDLEHVFSLLFLTILHGNCPTDVLRIPSNTLVNHFLQILDTMHGNSRGIVNMHILDMATRNGYVHDPTTIQLLFEISQALHSDTDLVNMKNDDNQQQARLISRFVRMVDHGVEYERHLAFLMECRGALGSIVELKEILVHSSNCLATKALKDGKKHTAFVKTCIAFSEITIPSIPGHIKQLNLYLGTAEVALLGGLVSHSDGLIDSAINCLQSSDWMEGSRTLDSDGMLSSIRKLCSLLIMVPGNPEVGILHIPKSILLIIHSRSWSPRLKARILCAIISLSATLSQERLPYHADHTEIMGNDLLFFGDSSYVCELLSLTESVLQNLVDVIEQEPSRAARGSLSLEACNCIASSFKINEHVLSVCSKLIETAKLCLNAKDKYLTSTISFLDKNLPAAAVSSSIAI</sequence>
<comment type="subcellular location">
    <subcellularLocation>
        <location evidence="1">Endosome</location>
    </subcellularLocation>
</comment>
<evidence type="ECO:0000256" key="6">
    <source>
        <dbReference type="SAM" id="MobiDB-lite"/>
    </source>
</evidence>
<keyword evidence="8" id="KW-1185">Reference proteome</keyword>
<dbReference type="GO" id="GO:0032456">
    <property type="term" value="P:endocytic recycling"/>
    <property type="evidence" value="ECO:0007669"/>
    <property type="project" value="InterPro"/>
</dbReference>
<evidence type="ECO:0000313" key="7">
    <source>
        <dbReference type="EMBL" id="KHG28064.1"/>
    </source>
</evidence>
<feature type="region of interest" description="Disordered" evidence="6">
    <location>
        <begin position="119"/>
        <end position="141"/>
    </location>
</feature>
<feature type="region of interest" description="Disordered" evidence="6">
    <location>
        <begin position="1"/>
        <end position="83"/>
    </location>
</feature>
<dbReference type="InterPro" id="IPR029705">
    <property type="entry name" value="VPS35L"/>
</dbReference>
<evidence type="ECO:0000256" key="3">
    <source>
        <dbReference type="ARBA" id="ARBA00022448"/>
    </source>
</evidence>
<feature type="compositionally biased region" description="Polar residues" evidence="6">
    <location>
        <begin position="74"/>
        <end position="83"/>
    </location>
</feature>
<reference evidence="8" key="1">
    <citation type="submission" date="2014-09" db="EMBL/GenBank/DDBJ databases">
        <authorList>
            <person name="Mudge J."/>
            <person name="Ramaraj T."/>
            <person name="Lindquist I.E."/>
            <person name="Bharti A.K."/>
            <person name="Sundararajan A."/>
            <person name="Cameron C.T."/>
            <person name="Woodward J.E."/>
            <person name="May G.D."/>
            <person name="Brubaker C."/>
            <person name="Broadhvest J."/>
            <person name="Wilkins T.A."/>
        </authorList>
    </citation>
    <scope>NUCLEOTIDE SEQUENCE</scope>
    <source>
        <strain evidence="8">cv. AKA8401</strain>
    </source>
</reference>
<dbReference type="Proteomes" id="UP000032142">
    <property type="component" value="Unassembled WGS sequence"/>
</dbReference>
<feature type="compositionally biased region" description="Polar residues" evidence="6">
    <location>
        <begin position="27"/>
        <end position="36"/>
    </location>
</feature>
<dbReference type="PANTHER" id="PTHR13673">
    <property type="entry name" value="ESOPHAGEAL CANCER ASSOCIATED PROTEIN"/>
    <property type="match status" value="1"/>
</dbReference>
<protein>
    <submittedName>
        <fullName evidence="7">Uncharacterized protein</fullName>
    </submittedName>
</protein>
<evidence type="ECO:0000256" key="2">
    <source>
        <dbReference type="ARBA" id="ARBA00010704"/>
    </source>
</evidence>
<dbReference type="PANTHER" id="PTHR13673:SF0">
    <property type="entry name" value="VPS35 ENDOSOMAL PROTEIN-SORTING FACTOR-LIKE"/>
    <property type="match status" value="1"/>
</dbReference>
<dbReference type="EMBL" id="KN443444">
    <property type="protein sequence ID" value="KHG28064.1"/>
    <property type="molecule type" value="Genomic_DNA"/>
</dbReference>
<dbReference type="GO" id="GO:0005768">
    <property type="term" value="C:endosome"/>
    <property type="evidence" value="ECO:0007669"/>
    <property type="project" value="UniProtKB-SubCell"/>
</dbReference>
<keyword evidence="3" id="KW-0813">Transport</keyword>
<gene>
    <name evidence="7" type="ORF">F383_09398</name>
</gene>
<feature type="compositionally biased region" description="Basic and acidic residues" evidence="6">
    <location>
        <begin position="121"/>
        <end position="141"/>
    </location>
</feature>
<keyword evidence="4" id="KW-0967">Endosome</keyword>
<accession>A0A0B0PUF3</accession>
<organism evidence="7 8">
    <name type="scientific">Gossypium arboreum</name>
    <name type="common">Tree cotton</name>
    <name type="synonym">Gossypium nanking</name>
    <dbReference type="NCBI Taxonomy" id="29729"/>
    <lineage>
        <taxon>Eukaryota</taxon>
        <taxon>Viridiplantae</taxon>
        <taxon>Streptophyta</taxon>
        <taxon>Embryophyta</taxon>
        <taxon>Tracheophyta</taxon>
        <taxon>Spermatophyta</taxon>
        <taxon>Magnoliopsida</taxon>
        <taxon>eudicotyledons</taxon>
        <taxon>Gunneridae</taxon>
        <taxon>Pentapetalae</taxon>
        <taxon>rosids</taxon>
        <taxon>malvids</taxon>
        <taxon>Malvales</taxon>
        <taxon>Malvaceae</taxon>
        <taxon>Malvoideae</taxon>
        <taxon>Gossypium</taxon>
    </lineage>
</organism>